<dbReference type="AlphaFoldDB" id="A0A0R1GFH9"/>
<keyword evidence="3" id="KW-1185">Reference proteome</keyword>
<dbReference type="SUPFAM" id="SSF49478">
    <property type="entry name" value="Cna protein B-type domain"/>
    <property type="match status" value="1"/>
</dbReference>
<reference evidence="2 3" key="1">
    <citation type="journal article" date="2015" name="Genome Announc.">
        <title>Expanding the biotechnology potential of lactobacilli through comparative genomics of 213 strains and associated genera.</title>
        <authorList>
            <person name="Sun Z."/>
            <person name="Harris H.M."/>
            <person name="McCann A."/>
            <person name="Guo C."/>
            <person name="Argimon S."/>
            <person name="Zhang W."/>
            <person name="Yang X."/>
            <person name="Jeffery I.B."/>
            <person name="Cooney J.C."/>
            <person name="Kagawa T.F."/>
            <person name="Liu W."/>
            <person name="Song Y."/>
            <person name="Salvetti E."/>
            <person name="Wrobel A."/>
            <person name="Rasinkangas P."/>
            <person name="Parkhill J."/>
            <person name="Rea M.C."/>
            <person name="O'Sullivan O."/>
            <person name="Ritari J."/>
            <person name="Douillard F.P."/>
            <person name="Paul Ross R."/>
            <person name="Yang R."/>
            <person name="Briner A.E."/>
            <person name="Felis G.E."/>
            <person name="de Vos W.M."/>
            <person name="Barrangou R."/>
            <person name="Klaenhammer T.R."/>
            <person name="Caufield P.W."/>
            <person name="Cui Y."/>
            <person name="Zhang H."/>
            <person name="O'Toole P.W."/>
        </authorList>
    </citation>
    <scope>NUCLEOTIDE SEQUENCE [LARGE SCALE GENOMIC DNA]</scope>
    <source>
        <strain evidence="2 3">DSM 20003</strain>
    </source>
</reference>
<dbReference type="Gene3D" id="2.60.40.10">
    <property type="entry name" value="Immunoglobulins"/>
    <property type="match status" value="1"/>
</dbReference>
<name>A0A0R1GFH9_9LACO</name>
<gene>
    <name evidence="2" type="ORF">FC07_GL001524</name>
</gene>
<dbReference type="InterPro" id="IPR013783">
    <property type="entry name" value="Ig-like_fold"/>
</dbReference>
<dbReference type="Pfam" id="PF13620">
    <property type="entry name" value="CarboxypepD_reg"/>
    <property type="match status" value="1"/>
</dbReference>
<dbReference type="Proteomes" id="UP000051461">
    <property type="component" value="Unassembled WGS sequence"/>
</dbReference>
<comment type="caution">
    <text evidence="2">The sequence shown here is derived from an EMBL/GenBank/DDBJ whole genome shotgun (WGS) entry which is preliminary data.</text>
</comment>
<dbReference type="RefSeq" id="WP_057905591.1">
    <property type="nucleotide sequence ID" value="NZ_AZDA01000128.1"/>
</dbReference>
<feature type="compositionally biased region" description="Polar residues" evidence="1">
    <location>
        <begin position="89"/>
        <end position="105"/>
    </location>
</feature>
<protein>
    <recommendedName>
        <fullName evidence="4">Carboxypeptidase regulatory-like domain-containing protein</fullName>
    </recommendedName>
</protein>
<proteinExistence type="predicted"/>
<evidence type="ECO:0008006" key="4">
    <source>
        <dbReference type="Google" id="ProtNLM"/>
    </source>
</evidence>
<feature type="region of interest" description="Disordered" evidence="1">
    <location>
        <begin position="89"/>
        <end position="128"/>
    </location>
</feature>
<dbReference type="EMBL" id="AZDA01000128">
    <property type="protein sequence ID" value="KRK32989.1"/>
    <property type="molecule type" value="Genomic_DNA"/>
</dbReference>
<dbReference type="STRING" id="1423726.FC07_GL001524"/>
<evidence type="ECO:0000256" key="1">
    <source>
        <dbReference type="SAM" id="MobiDB-lite"/>
    </source>
</evidence>
<dbReference type="PATRIC" id="fig|1423726.3.peg.1578"/>
<evidence type="ECO:0000313" key="2">
    <source>
        <dbReference type="EMBL" id="KRK32989.1"/>
    </source>
</evidence>
<sequence length="128" mass="13567">MKSINRFGLGVLVVAAFGLLGGWQSQLDVRVPATASASSTQIQGITSAGAKVQFTRNGQVVENTSADAQGHFVARHLAAGTYQVVATQNGRQSTSQTLKVTNQKANAAANDGATQPSQTKQRIEQRWR</sequence>
<accession>A0A0R1GFH9</accession>
<evidence type="ECO:0000313" key="3">
    <source>
        <dbReference type="Proteomes" id="UP000051461"/>
    </source>
</evidence>
<organism evidence="2 3">
    <name type="scientific">Loigolactobacillus bifermentans DSM 20003</name>
    <dbReference type="NCBI Taxonomy" id="1423726"/>
    <lineage>
        <taxon>Bacteria</taxon>
        <taxon>Bacillati</taxon>
        <taxon>Bacillota</taxon>
        <taxon>Bacilli</taxon>
        <taxon>Lactobacillales</taxon>
        <taxon>Lactobacillaceae</taxon>
        <taxon>Loigolactobacillus</taxon>
    </lineage>
</organism>